<dbReference type="Proteomes" id="UP000095544">
    <property type="component" value="Unassembled WGS sequence"/>
</dbReference>
<dbReference type="RefSeq" id="WP_055152763.1">
    <property type="nucleotide sequence ID" value="NZ_CYZU01000014.1"/>
</dbReference>
<organism evidence="1 2">
    <name type="scientific">Faecalicatena contorta</name>
    <dbReference type="NCBI Taxonomy" id="39482"/>
    <lineage>
        <taxon>Bacteria</taxon>
        <taxon>Bacillati</taxon>
        <taxon>Bacillota</taxon>
        <taxon>Clostridia</taxon>
        <taxon>Lachnospirales</taxon>
        <taxon>Lachnospiraceae</taxon>
        <taxon>Faecalicatena</taxon>
    </lineage>
</organism>
<dbReference type="STRING" id="39482.ERS852491_01870"/>
<sequence>MNYQEFLCAVEQDLNKKLKEGIQASVYTARKNNGSEKQGIMIKADGVNAAPAIYLEELFERVLKGERMDRVVQEILDFYEEVDCSKVWDCSQFQKYENIRDRVVFRLIHTEKNKKLLECIPFMEVLDLSIVFYVLLEQDRNGTASIQINHEHLRMWGVQKEELYRAAVRNVTNLLPAEFYTMRHAIEEMLEVDSDEEENLLEIQNDEKKDVMYVLTNSLRNYGAACLLYPHVLEMVGEMLKEDYYILPSSIHELIIVPESKALDADEMSEMVVEINETQVEPEEVLSDHAYFYQREEKKLMSRKKGDAWCKERG</sequence>
<accession>A0A174E3K4</accession>
<gene>
    <name evidence="1" type="ORF">ERS852491_01870</name>
</gene>
<dbReference type="AlphaFoldDB" id="A0A174E3K4"/>
<name>A0A174E3K4_9FIRM</name>
<dbReference type="EMBL" id="CYZU01000014">
    <property type="protein sequence ID" value="CUO32284.1"/>
    <property type="molecule type" value="Genomic_DNA"/>
</dbReference>
<evidence type="ECO:0000313" key="1">
    <source>
        <dbReference type="EMBL" id="CUO32284.1"/>
    </source>
</evidence>
<dbReference type="Pfam" id="PF18941">
    <property type="entry name" value="DUF5688"/>
    <property type="match status" value="1"/>
</dbReference>
<proteinExistence type="predicted"/>
<protein>
    <submittedName>
        <fullName evidence="1">Uncharacterized protein</fullName>
    </submittedName>
</protein>
<dbReference type="InterPro" id="IPR043743">
    <property type="entry name" value="DUF5688"/>
</dbReference>
<reference evidence="1 2" key="1">
    <citation type="submission" date="2015-09" db="EMBL/GenBank/DDBJ databases">
        <authorList>
            <consortium name="Pathogen Informatics"/>
        </authorList>
    </citation>
    <scope>NUCLEOTIDE SEQUENCE [LARGE SCALE GENOMIC DNA]</scope>
    <source>
        <strain evidence="1 2">2789STDY5834876</strain>
    </source>
</reference>
<dbReference type="OrthoDB" id="1655031at2"/>
<evidence type="ECO:0000313" key="2">
    <source>
        <dbReference type="Proteomes" id="UP000095544"/>
    </source>
</evidence>